<evidence type="ECO:0000313" key="7">
    <source>
        <dbReference type="Proteomes" id="UP000317648"/>
    </source>
</evidence>
<evidence type="ECO:0000259" key="5">
    <source>
        <dbReference type="Pfam" id="PF07635"/>
    </source>
</evidence>
<dbReference type="KEGG" id="lcre:Pla8534_58320"/>
<dbReference type="PANTHER" id="PTHR35889">
    <property type="entry name" value="CYCLOINULO-OLIGOSACCHARIDE FRUCTANOTRANSFERASE-RELATED"/>
    <property type="match status" value="1"/>
</dbReference>
<sequence>MTLLLLRLLTIAGLVVCGTTAAIRADEMTFSRDVLPILSDRCFHCHGPEATHREADLRLDLRESALADRGGYAVISPGKPEASALLTRIASDDPDLQMPPPDAHRKPLTPAERQALRQWIAAGAPWGRHWAFEKPVRPPALVAKPTENEARPAVHPIDLLVRKRLLKEGLAPAPPAERRTLIRRLSFDLTGLPPTVAQVNAFLADDSPQAYGRLVDRLLESPHYGERMAMWWLDAARYSDTDGFQGDALRTNWPWRDWVVQAFNRNMPYDQFTLEQFAGDLLPDAAPEQILATCFHRNHMTNGEGGRDPEESRIDYVMDRVNTTGAVWLGLTLGCAQCHSHKFDPISQQDYYSLFAFFNSIDEDGKAGNKAKPYLPFHSPAAARAVTETEQLVERRQATAAAARRLAEHEFEPWLAAQIEHVQGGFQPWRPVQARLLEATEGTLLTQQADGVIQASGPHPRQDDYRLTSPVDPAGPRRVTGWRLEVFPHASHTDGKLSRGASGEFILTDVKLQVQRQGDSQVRDIELAAAVADVEKKVSGRNYGLIKDTLDDDPRNGWTTESHDALTPHRAVFALAEPLILAPDEELIFLLLQRSTVGDANLGRFRISLSDQPGPAVRSLQPMPLEELAAWRAEQETSTKEPSLTAVPQALRQRLLAQFLADHQGDQLAQAALDRAENQLAELRKADKELNVMVLGERPEPRPSFVLERGIWDKHGAAVQPAVPAAVLDWPAEKTATRMDLARWLMSPDHPLTARVTVNHLWQLCFGAGLVRTPEDFGLQGEPPTHPDLLDALAVELVEHDWDLKHLLRVIVTSDTYRQSSRVTPELQERDPENRWLARGARFRLPSWMIRDAALQASGLINPALGGPPVAPYQPPGVWEEMFMGRLQYEPSQGPAQFRRTLYAFWRRSAAPTFLFDSAQRRVCEVGVRRTNTPLQALTLLNDQSVLEASRELARQAIAAEKKPAARLQRLAQAILSRPATDAEMVVLQREQERAQTYYNRAPADAATLLDFGQSPHQAAAREPDLAALMVVASLLFNLDEAITHE</sequence>
<feature type="coiled-coil region" evidence="1">
    <location>
        <begin position="666"/>
        <end position="693"/>
    </location>
</feature>
<evidence type="ECO:0000256" key="2">
    <source>
        <dbReference type="SAM" id="MobiDB-lite"/>
    </source>
</evidence>
<evidence type="ECO:0000313" key="6">
    <source>
        <dbReference type="EMBL" id="QDU97973.1"/>
    </source>
</evidence>
<feature type="domain" description="Cytochrome C Planctomycete-type" evidence="5">
    <location>
        <begin position="42"/>
        <end position="102"/>
    </location>
</feature>
<dbReference type="InterPro" id="IPR011444">
    <property type="entry name" value="DUF1549"/>
</dbReference>
<dbReference type="PANTHER" id="PTHR35889:SF3">
    <property type="entry name" value="F-BOX DOMAIN-CONTAINING PROTEIN"/>
    <property type="match status" value="1"/>
</dbReference>
<evidence type="ECO:0000259" key="3">
    <source>
        <dbReference type="Pfam" id="PF07583"/>
    </source>
</evidence>
<dbReference type="InterPro" id="IPR011429">
    <property type="entry name" value="Cyt_c_Planctomycete-type"/>
</dbReference>
<dbReference type="Proteomes" id="UP000317648">
    <property type="component" value="Chromosome"/>
</dbReference>
<dbReference type="Pfam" id="PF07587">
    <property type="entry name" value="PSD1"/>
    <property type="match status" value="1"/>
</dbReference>
<dbReference type="RefSeq" id="WP_145056821.1">
    <property type="nucleotide sequence ID" value="NZ_CP036433.1"/>
</dbReference>
<dbReference type="InterPro" id="IPR022655">
    <property type="entry name" value="DUF1553"/>
</dbReference>
<dbReference type="Pfam" id="PF07583">
    <property type="entry name" value="PSCyt2"/>
    <property type="match status" value="1"/>
</dbReference>
<dbReference type="OrthoDB" id="127107at2"/>
<accession>A0A518E1M8</accession>
<feature type="domain" description="DUF1549" evidence="3">
    <location>
        <begin position="156"/>
        <end position="362"/>
    </location>
</feature>
<dbReference type="EMBL" id="CP036433">
    <property type="protein sequence ID" value="QDU97973.1"/>
    <property type="molecule type" value="Genomic_DNA"/>
</dbReference>
<feature type="region of interest" description="Disordered" evidence="2">
    <location>
        <begin position="455"/>
        <end position="474"/>
    </location>
</feature>
<keyword evidence="7" id="KW-1185">Reference proteome</keyword>
<name>A0A518E1M8_9BACT</name>
<reference evidence="6 7" key="1">
    <citation type="submission" date="2019-02" db="EMBL/GenBank/DDBJ databases">
        <title>Deep-cultivation of Planctomycetes and their phenomic and genomic characterization uncovers novel biology.</title>
        <authorList>
            <person name="Wiegand S."/>
            <person name="Jogler M."/>
            <person name="Boedeker C."/>
            <person name="Pinto D."/>
            <person name="Vollmers J."/>
            <person name="Rivas-Marin E."/>
            <person name="Kohn T."/>
            <person name="Peeters S.H."/>
            <person name="Heuer A."/>
            <person name="Rast P."/>
            <person name="Oberbeckmann S."/>
            <person name="Bunk B."/>
            <person name="Jeske O."/>
            <person name="Meyerdierks A."/>
            <person name="Storesund J.E."/>
            <person name="Kallscheuer N."/>
            <person name="Luecker S."/>
            <person name="Lage O.M."/>
            <person name="Pohl T."/>
            <person name="Merkel B.J."/>
            <person name="Hornburger P."/>
            <person name="Mueller R.-W."/>
            <person name="Bruemmer F."/>
            <person name="Labrenz M."/>
            <person name="Spormann A.M."/>
            <person name="Op den Camp H."/>
            <person name="Overmann J."/>
            <person name="Amann R."/>
            <person name="Jetten M.S.M."/>
            <person name="Mascher T."/>
            <person name="Medema M.H."/>
            <person name="Devos D.P."/>
            <person name="Kaster A.-K."/>
            <person name="Ovreas L."/>
            <person name="Rohde M."/>
            <person name="Galperin M.Y."/>
            <person name="Jogler C."/>
        </authorList>
    </citation>
    <scope>NUCLEOTIDE SEQUENCE [LARGE SCALE GENOMIC DNA]</scope>
    <source>
        <strain evidence="6 7">Pla85_3_4</strain>
    </source>
</reference>
<organism evidence="6 7">
    <name type="scientific">Lignipirellula cremea</name>
    <dbReference type="NCBI Taxonomy" id="2528010"/>
    <lineage>
        <taxon>Bacteria</taxon>
        <taxon>Pseudomonadati</taxon>
        <taxon>Planctomycetota</taxon>
        <taxon>Planctomycetia</taxon>
        <taxon>Pirellulales</taxon>
        <taxon>Pirellulaceae</taxon>
        <taxon>Lignipirellula</taxon>
    </lineage>
</organism>
<evidence type="ECO:0000259" key="4">
    <source>
        <dbReference type="Pfam" id="PF07587"/>
    </source>
</evidence>
<proteinExistence type="predicted"/>
<gene>
    <name evidence="6" type="ORF">Pla8534_58320</name>
</gene>
<keyword evidence="1" id="KW-0175">Coiled coil</keyword>
<dbReference type="AlphaFoldDB" id="A0A518E1M8"/>
<feature type="domain" description="DUF1553" evidence="4">
    <location>
        <begin position="737"/>
        <end position="989"/>
    </location>
</feature>
<evidence type="ECO:0000256" key="1">
    <source>
        <dbReference type="SAM" id="Coils"/>
    </source>
</evidence>
<dbReference type="Pfam" id="PF07635">
    <property type="entry name" value="PSCyt1"/>
    <property type="match status" value="1"/>
</dbReference>
<protein>
    <submittedName>
        <fullName evidence="6">Planctomycete cytochrome C</fullName>
    </submittedName>
</protein>